<dbReference type="Gene3D" id="3.40.50.2000">
    <property type="entry name" value="Glycogen Phosphorylase B"/>
    <property type="match status" value="2"/>
</dbReference>
<evidence type="ECO:0000256" key="1">
    <source>
        <dbReference type="ARBA" id="ARBA00022676"/>
    </source>
</evidence>
<comment type="caution">
    <text evidence="5">The sequence shown here is derived from an EMBL/GenBank/DDBJ whole genome shotgun (WGS) entry which is preliminary data.</text>
</comment>
<evidence type="ECO:0000259" key="3">
    <source>
        <dbReference type="Pfam" id="PF00534"/>
    </source>
</evidence>
<gene>
    <name evidence="5" type="ORF">J0P97_09605</name>
</gene>
<dbReference type="InterPro" id="IPR001296">
    <property type="entry name" value="Glyco_trans_1"/>
</dbReference>
<sequence length="383" mass="41552">MPARHDGVPRYLVVHPGAELYGSDRVMLESVIAFAAAGADVTVSLPERGPLIEHLVAGGATVRIDPALVLRKSLLRPRNWLASARTAIRALRASSRILREVRPDAVYVSTMTLPLWTPIARARRIPAVLHLHEGEQGASRLVKWVIYAPALSARRIVVNSEFSRGVLGQAFPALARRAEIIYNGVAGPTTVTPPPTDLGAGVHLVYIGRLSPRKGPDLIVEALARLDDPRITADLVGAVFRGYEWYEQELRELIDERGLSGRVRLAGFHADVWGAVDQAQFVIVPSRLDEPFGNTAVEGTLAQRVVIVSDTSGLREATDGVATAIRFAPGDVDALVRAIRAAMDDWEQLAPRLADEATAAAARFSPENYRRTIASTMAQITGR</sequence>
<dbReference type="SUPFAM" id="SSF53756">
    <property type="entry name" value="UDP-Glycosyltransferase/glycogen phosphorylase"/>
    <property type="match status" value="1"/>
</dbReference>
<dbReference type="PANTHER" id="PTHR12526:SF638">
    <property type="entry name" value="SPORE COAT PROTEIN SA"/>
    <property type="match status" value="1"/>
</dbReference>
<dbReference type="PANTHER" id="PTHR12526">
    <property type="entry name" value="GLYCOSYLTRANSFERASE"/>
    <property type="match status" value="1"/>
</dbReference>
<keyword evidence="1" id="KW-0328">Glycosyltransferase</keyword>
<evidence type="ECO:0000259" key="4">
    <source>
        <dbReference type="Pfam" id="PF13439"/>
    </source>
</evidence>
<dbReference type="InterPro" id="IPR028098">
    <property type="entry name" value="Glyco_trans_4-like_N"/>
</dbReference>
<feature type="domain" description="Glycosyltransferase subfamily 4-like N-terminal" evidence="4">
    <location>
        <begin position="22"/>
        <end position="185"/>
    </location>
</feature>
<keyword evidence="2" id="KW-0808">Transferase</keyword>
<evidence type="ECO:0000313" key="6">
    <source>
        <dbReference type="Proteomes" id="UP000740605"/>
    </source>
</evidence>
<dbReference type="Pfam" id="PF13439">
    <property type="entry name" value="Glyco_transf_4"/>
    <property type="match status" value="1"/>
</dbReference>
<feature type="domain" description="Glycosyl transferase family 1" evidence="3">
    <location>
        <begin position="204"/>
        <end position="350"/>
    </location>
</feature>
<dbReference type="EMBL" id="JAFLHG010000008">
    <property type="protein sequence ID" value="MBT8798328.1"/>
    <property type="molecule type" value="Genomic_DNA"/>
</dbReference>
<organism evidence="5 6">
    <name type="scientific">Microbacterium flavum</name>
    <dbReference type="NCBI Taxonomy" id="415216"/>
    <lineage>
        <taxon>Bacteria</taxon>
        <taxon>Bacillati</taxon>
        <taxon>Actinomycetota</taxon>
        <taxon>Actinomycetes</taxon>
        <taxon>Micrococcales</taxon>
        <taxon>Microbacteriaceae</taxon>
        <taxon>Microbacterium</taxon>
    </lineage>
</organism>
<keyword evidence="6" id="KW-1185">Reference proteome</keyword>
<dbReference type="Pfam" id="PF00534">
    <property type="entry name" value="Glycos_transf_1"/>
    <property type="match status" value="1"/>
</dbReference>
<protein>
    <submittedName>
        <fullName evidence="5">Glycosyltransferase</fullName>
    </submittedName>
</protein>
<dbReference type="RefSeq" id="WP_215487572.1">
    <property type="nucleotide sequence ID" value="NZ_BAAAPJ010000007.1"/>
</dbReference>
<evidence type="ECO:0000313" key="5">
    <source>
        <dbReference type="EMBL" id="MBT8798328.1"/>
    </source>
</evidence>
<accession>A0ABS5XUW5</accession>
<proteinExistence type="predicted"/>
<dbReference type="Proteomes" id="UP000740605">
    <property type="component" value="Unassembled WGS sequence"/>
</dbReference>
<name>A0ABS5XUW5_9MICO</name>
<reference evidence="5 6" key="1">
    <citation type="submission" date="2021-03" db="EMBL/GenBank/DDBJ databases">
        <title>Microbacterium pauli sp. nov., isolated from microfiltered milk.</title>
        <authorList>
            <person name="Bellassi P."/>
            <person name="Fontana A."/>
            <person name="Callegari M.L."/>
            <person name="Lorenzo M."/>
            <person name="Cappa F."/>
        </authorList>
    </citation>
    <scope>NUCLEOTIDE SEQUENCE [LARGE SCALE GENOMIC DNA]</scope>
    <source>
        <strain evidence="5 6">DSM 18909</strain>
    </source>
</reference>
<evidence type="ECO:0000256" key="2">
    <source>
        <dbReference type="ARBA" id="ARBA00022679"/>
    </source>
</evidence>